<comment type="caution">
    <text evidence="2">The sequence shown here is derived from an EMBL/GenBank/DDBJ whole genome shotgun (WGS) entry which is preliminary data.</text>
</comment>
<gene>
    <name evidence="2" type="ORF">ENG63_03835</name>
</gene>
<organism evidence="2">
    <name type="scientific">Desulfofervidus auxilii</name>
    <dbReference type="NCBI Taxonomy" id="1621989"/>
    <lineage>
        <taxon>Bacteria</taxon>
        <taxon>Pseudomonadati</taxon>
        <taxon>Thermodesulfobacteriota</taxon>
        <taxon>Candidatus Desulfofervidia</taxon>
        <taxon>Candidatus Desulfofervidales</taxon>
        <taxon>Candidatus Desulfofervidaceae</taxon>
        <taxon>Candidatus Desulfofervidus</taxon>
    </lineage>
</organism>
<evidence type="ECO:0000256" key="1">
    <source>
        <dbReference type="SAM" id="MobiDB-lite"/>
    </source>
</evidence>
<dbReference type="EMBL" id="DRBS01000147">
    <property type="protein sequence ID" value="HDD43975.1"/>
    <property type="molecule type" value="Genomic_DNA"/>
</dbReference>
<dbReference type="AlphaFoldDB" id="A0A7C0U2I3"/>
<evidence type="ECO:0000313" key="2">
    <source>
        <dbReference type="EMBL" id="HDD43975.1"/>
    </source>
</evidence>
<proteinExistence type="predicted"/>
<feature type="region of interest" description="Disordered" evidence="1">
    <location>
        <begin position="82"/>
        <end position="108"/>
    </location>
</feature>
<dbReference type="Proteomes" id="UP000886289">
    <property type="component" value="Unassembled WGS sequence"/>
</dbReference>
<protein>
    <submittedName>
        <fullName evidence="2">Uncharacterized protein</fullName>
    </submittedName>
</protein>
<sequence>MKRLFKKSKKIKKIKGNFIIKEHGNLLKNHIREWRFDFKNEIVQLISYYIGSDKQKHEILRKNYSFNNKYLPKKIKEIIENEKNKIKNNKRRNNKNSSQIKPLPTLMK</sequence>
<name>A0A7C0U2I3_DESA2</name>
<reference evidence="2" key="1">
    <citation type="journal article" date="2020" name="mSystems">
        <title>Genome- and Community-Level Interaction Insights into Carbon Utilization and Element Cycling Functions of Hydrothermarchaeota in Hydrothermal Sediment.</title>
        <authorList>
            <person name="Zhou Z."/>
            <person name="Liu Y."/>
            <person name="Xu W."/>
            <person name="Pan J."/>
            <person name="Luo Z.H."/>
            <person name="Li M."/>
        </authorList>
    </citation>
    <scope>NUCLEOTIDE SEQUENCE [LARGE SCALE GENOMIC DNA]</scope>
    <source>
        <strain evidence="2">HyVt-233</strain>
    </source>
</reference>
<accession>A0A7C0U2I3</accession>